<comment type="similarity">
    <text evidence="1">Belongs to the HIBADH-related family.</text>
</comment>
<dbReference type="SUPFAM" id="SSF51735">
    <property type="entry name" value="NAD(P)-binding Rossmann-fold domains"/>
    <property type="match status" value="1"/>
</dbReference>
<dbReference type="Gene3D" id="3.40.50.720">
    <property type="entry name" value="NAD(P)-binding Rossmann-like Domain"/>
    <property type="match status" value="1"/>
</dbReference>
<protein>
    <submittedName>
        <fullName evidence="7">2-hydroxy-3-oxopropionate reductase</fullName>
    </submittedName>
</protein>
<dbReference type="PANTHER" id="PTHR43060:SF15">
    <property type="entry name" value="3-HYDROXYISOBUTYRATE DEHYDROGENASE-LIKE 1, MITOCHONDRIAL-RELATED"/>
    <property type="match status" value="1"/>
</dbReference>
<dbReference type="OrthoDB" id="3185659at2"/>
<dbReference type="Pfam" id="PF14833">
    <property type="entry name" value="NAD_binding_11"/>
    <property type="match status" value="1"/>
</dbReference>
<feature type="active site" evidence="4">
    <location>
        <position position="175"/>
    </location>
</feature>
<evidence type="ECO:0000256" key="2">
    <source>
        <dbReference type="ARBA" id="ARBA00023002"/>
    </source>
</evidence>
<proteinExistence type="inferred from homology"/>
<dbReference type="EMBL" id="LLZG01000388">
    <property type="protein sequence ID" value="KUL23215.1"/>
    <property type="molecule type" value="Genomic_DNA"/>
</dbReference>
<dbReference type="InterPro" id="IPR013328">
    <property type="entry name" value="6PGD_dom2"/>
</dbReference>
<keyword evidence="2" id="KW-0560">Oxidoreductase</keyword>
<gene>
    <name evidence="7" type="ORF">ADL12_39740</name>
</gene>
<dbReference type="PIRSF" id="PIRSF000103">
    <property type="entry name" value="HIBADH"/>
    <property type="match status" value="1"/>
</dbReference>
<dbReference type="InterPro" id="IPR036291">
    <property type="entry name" value="NAD(P)-bd_dom_sf"/>
</dbReference>
<dbReference type="Pfam" id="PF03446">
    <property type="entry name" value="NAD_binding_2"/>
    <property type="match status" value="1"/>
</dbReference>
<keyword evidence="8" id="KW-1185">Reference proteome</keyword>
<organism evidence="7 8">
    <name type="scientific">Streptomyces regalis</name>
    <dbReference type="NCBI Taxonomy" id="68262"/>
    <lineage>
        <taxon>Bacteria</taxon>
        <taxon>Bacillati</taxon>
        <taxon>Actinomycetota</taxon>
        <taxon>Actinomycetes</taxon>
        <taxon>Kitasatosporales</taxon>
        <taxon>Streptomycetaceae</taxon>
        <taxon>Streptomyces</taxon>
    </lineage>
</organism>
<dbReference type="GO" id="GO:0050661">
    <property type="term" value="F:NADP binding"/>
    <property type="evidence" value="ECO:0007669"/>
    <property type="project" value="InterPro"/>
</dbReference>
<evidence type="ECO:0000259" key="6">
    <source>
        <dbReference type="Pfam" id="PF14833"/>
    </source>
</evidence>
<dbReference type="PANTHER" id="PTHR43060">
    <property type="entry name" value="3-HYDROXYISOBUTYRATE DEHYDROGENASE-LIKE 1, MITOCHONDRIAL-RELATED"/>
    <property type="match status" value="1"/>
</dbReference>
<dbReference type="AlphaFoldDB" id="A0A124G7M2"/>
<dbReference type="GO" id="GO:0016491">
    <property type="term" value="F:oxidoreductase activity"/>
    <property type="evidence" value="ECO:0007669"/>
    <property type="project" value="UniProtKB-KW"/>
</dbReference>
<dbReference type="InterPro" id="IPR029154">
    <property type="entry name" value="HIBADH-like_NADP-bd"/>
</dbReference>
<evidence type="ECO:0000256" key="3">
    <source>
        <dbReference type="ARBA" id="ARBA00023027"/>
    </source>
</evidence>
<dbReference type="Proteomes" id="UP000053923">
    <property type="component" value="Unassembled WGS sequence"/>
</dbReference>
<evidence type="ECO:0000313" key="7">
    <source>
        <dbReference type="EMBL" id="KUL23215.1"/>
    </source>
</evidence>
<dbReference type="Gene3D" id="1.10.1040.10">
    <property type="entry name" value="N-(1-d-carboxylethyl)-l-norvaline Dehydrogenase, domain 2"/>
    <property type="match status" value="1"/>
</dbReference>
<evidence type="ECO:0000259" key="5">
    <source>
        <dbReference type="Pfam" id="PF03446"/>
    </source>
</evidence>
<feature type="domain" description="3-hydroxyisobutyrate dehydrogenase-like NAD-binding" evidence="6">
    <location>
        <begin position="169"/>
        <end position="273"/>
    </location>
</feature>
<evidence type="ECO:0000256" key="4">
    <source>
        <dbReference type="PIRSR" id="PIRSR000103-1"/>
    </source>
</evidence>
<feature type="domain" description="6-phosphogluconate dehydrogenase NADP-binding" evidence="5">
    <location>
        <begin position="6"/>
        <end position="166"/>
    </location>
</feature>
<accession>A0A124G7M2</accession>
<dbReference type="GO" id="GO:0051287">
    <property type="term" value="F:NAD binding"/>
    <property type="evidence" value="ECO:0007669"/>
    <property type="project" value="InterPro"/>
</dbReference>
<comment type="caution">
    <text evidence="7">The sequence shown here is derived from an EMBL/GenBank/DDBJ whole genome shotgun (WGS) entry which is preliminary data.</text>
</comment>
<dbReference type="SUPFAM" id="SSF48179">
    <property type="entry name" value="6-phosphogluconate dehydrogenase C-terminal domain-like"/>
    <property type="match status" value="1"/>
</dbReference>
<dbReference type="InterPro" id="IPR008927">
    <property type="entry name" value="6-PGluconate_DH-like_C_sf"/>
</dbReference>
<reference evidence="8" key="1">
    <citation type="submission" date="2015-10" db="EMBL/GenBank/DDBJ databases">
        <authorList>
            <person name="Ju K.-S."/>
            <person name="Doroghazi J.R."/>
            <person name="Metcalf W.W."/>
        </authorList>
    </citation>
    <scope>NUCLEOTIDE SEQUENCE [LARGE SCALE GENOMIC DNA]</scope>
    <source>
        <strain evidence="8">NRRL 3151</strain>
    </source>
</reference>
<dbReference type="InterPro" id="IPR015815">
    <property type="entry name" value="HIBADH-related"/>
</dbReference>
<keyword evidence="3" id="KW-0520">NAD</keyword>
<name>A0A124G7M2_9ACTN</name>
<evidence type="ECO:0000256" key="1">
    <source>
        <dbReference type="ARBA" id="ARBA00009080"/>
    </source>
</evidence>
<sequence length="294" mass="30426">MKSPDTVGFIGLGLQGTPIARRLVNAGHPVTVWNRTPAKTEPLLAEGAHEATSPAEVMEASDVVILCVTDAAAVEEVTFGPAGLASTATPGKLVVDHSSIRPQTARDLANRLATESGASWVDAPVSGGVAGATAGTLTIMAGGAQTDFDRADTLFAAYARRRTLIGPVGSGQTVKLCNQIIVATTSWGLAEATQVAAAAGLDPARLPEYLEGGLADSPLLRAYQPHMVAGHDTSLASIENLIKDLDSALDLARKTNCPVPLVAQVTELLRTAVKWTPPAEAGRFIDLLKGPQAQ</sequence>
<evidence type="ECO:0000313" key="8">
    <source>
        <dbReference type="Proteomes" id="UP000053923"/>
    </source>
</evidence>
<dbReference type="InterPro" id="IPR006115">
    <property type="entry name" value="6PGDH_NADP-bd"/>
</dbReference>